<dbReference type="InterPro" id="IPR002930">
    <property type="entry name" value="GCV_H"/>
</dbReference>
<evidence type="ECO:0000256" key="4">
    <source>
        <dbReference type="PIRSR" id="PIRSR617453-50"/>
    </source>
</evidence>
<keyword evidence="2 3" id="KW-0450">Lipoyl</keyword>
<dbReference type="HOGENOM" id="CLU_097408_2_4_9"/>
<dbReference type="NCBIfam" id="NF002270">
    <property type="entry name" value="PRK01202.1"/>
    <property type="match status" value="1"/>
</dbReference>
<dbReference type="AlphaFoldDB" id="K9EDE4"/>
<evidence type="ECO:0000256" key="1">
    <source>
        <dbReference type="ARBA" id="ARBA00009249"/>
    </source>
</evidence>
<dbReference type="PANTHER" id="PTHR11715">
    <property type="entry name" value="GLYCINE CLEAVAGE SYSTEM H PROTEIN"/>
    <property type="match status" value="1"/>
</dbReference>
<dbReference type="GO" id="GO:0005960">
    <property type="term" value="C:glycine cleavage complex"/>
    <property type="evidence" value="ECO:0007669"/>
    <property type="project" value="InterPro"/>
</dbReference>
<dbReference type="GO" id="GO:0009249">
    <property type="term" value="P:protein lipoylation"/>
    <property type="evidence" value="ECO:0007669"/>
    <property type="project" value="TreeGrafter"/>
</dbReference>
<dbReference type="PANTHER" id="PTHR11715:SF3">
    <property type="entry name" value="GLYCINE CLEAVAGE SYSTEM H PROTEIN-RELATED"/>
    <property type="match status" value="1"/>
</dbReference>
<accession>K9EDE4</accession>
<dbReference type="InterPro" id="IPR000089">
    <property type="entry name" value="Biotin_lipoyl"/>
</dbReference>
<evidence type="ECO:0000256" key="3">
    <source>
        <dbReference type="HAMAP-Rule" id="MF_00272"/>
    </source>
</evidence>
<dbReference type="CDD" id="cd06848">
    <property type="entry name" value="GCS_H"/>
    <property type="match status" value="1"/>
</dbReference>
<dbReference type="Gene3D" id="2.40.50.100">
    <property type="match status" value="1"/>
</dbReference>
<dbReference type="STRING" id="883081.HMPREF9698_00646"/>
<dbReference type="HAMAP" id="MF_00272">
    <property type="entry name" value="GcvH"/>
    <property type="match status" value="1"/>
</dbReference>
<evidence type="ECO:0000259" key="6">
    <source>
        <dbReference type="PROSITE" id="PS50968"/>
    </source>
</evidence>
<dbReference type="PATRIC" id="fig|883081.3.peg.645"/>
<comment type="function">
    <text evidence="3">The glycine cleavage system catalyzes the degradation of glycine. The H protein shuttles the methylamine group of glycine from the P protein to the T protein.</text>
</comment>
<comment type="similarity">
    <text evidence="1 3">Belongs to the GcvH family.</text>
</comment>
<dbReference type="GO" id="GO:0019464">
    <property type="term" value="P:glycine decarboxylation via glycine cleavage system"/>
    <property type="evidence" value="ECO:0007669"/>
    <property type="project" value="UniProtKB-UniRule"/>
</dbReference>
<dbReference type="eggNOG" id="COG0509">
    <property type="taxonomic scope" value="Bacteria"/>
</dbReference>
<evidence type="ECO:0000256" key="2">
    <source>
        <dbReference type="ARBA" id="ARBA00022823"/>
    </source>
</evidence>
<feature type="modified residue" description="N6-lipoyllysine" evidence="3 4">
    <location>
        <position position="61"/>
    </location>
</feature>
<feature type="domain" description="Lipoyl-binding" evidence="6">
    <location>
        <begin position="20"/>
        <end position="102"/>
    </location>
</feature>
<comment type="caution">
    <text evidence="7">The sequence shown here is derived from an EMBL/GenBank/DDBJ whole genome shotgun (WGS) entry which is preliminary data.</text>
</comment>
<dbReference type="Pfam" id="PF01597">
    <property type="entry name" value="GCV_H"/>
    <property type="match status" value="1"/>
</dbReference>
<dbReference type="Proteomes" id="UP000009875">
    <property type="component" value="Unassembled WGS sequence"/>
</dbReference>
<evidence type="ECO:0000313" key="8">
    <source>
        <dbReference type="Proteomes" id="UP000009875"/>
    </source>
</evidence>
<dbReference type="GO" id="GO:0005737">
    <property type="term" value="C:cytoplasm"/>
    <property type="evidence" value="ECO:0007669"/>
    <property type="project" value="TreeGrafter"/>
</dbReference>
<dbReference type="OrthoDB" id="9796712at2"/>
<sequence>MAEVYYTEDHDWIEILEGKKARVGISEYAAEELGDIVHVELPEVDDEFDADEEIGTVESVKSFSEVVLPFAIKVTKINEDLEDEPEIVNEDPEGKGWFFEVEAEDEIDTSDLSTEDDTDE</sequence>
<dbReference type="PROSITE" id="PS50968">
    <property type="entry name" value="BIOTINYL_LIPOYL"/>
    <property type="match status" value="1"/>
</dbReference>
<proteinExistence type="inferred from homology"/>
<name>K9EDE4_9LACT</name>
<comment type="cofactor">
    <cofactor evidence="3">
        <name>(R)-lipoate</name>
        <dbReference type="ChEBI" id="CHEBI:83088"/>
    </cofactor>
    <text evidence="3">Binds 1 lipoyl cofactor covalently.</text>
</comment>
<evidence type="ECO:0000256" key="5">
    <source>
        <dbReference type="SAM" id="MobiDB-lite"/>
    </source>
</evidence>
<dbReference type="InterPro" id="IPR011053">
    <property type="entry name" value="Single_hybrid_motif"/>
</dbReference>
<evidence type="ECO:0000313" key="7">
    <source>
        <dbReference type="EMBL" id="EKU93851.1"/>
    </source>
</evidence>
<reference evidence="7 8" key="1">
    <citation type="submission" date="2012-09" db="EMBL/GenBank/DDBJ databases">
        <title>The Genome Sequence of Alloiococcus otitis ATCC 51267.</title>
        <authorList>
            <consortium name="The Broad Institute Genome Sequencing Platform"/>
            <person name="Earl A."/>
            <person name="Ward D."/>
            <person name="Feldgarden M."/>
            <person name="Gevers D."/>
            <person name="Huys G."/>
            <person name="Walker B."/>
            <person name="Young S.K."/>
            <person name="Zeng Q."/>
            <person name="Gargeya S."/>
            <person name="Fitzgerald M."/>
            <person name="Haas B."/>
            <person name="Abouelleil A."/>
            <person name="Alvarado L."/>
            <person name="Arachchi H.M."/>
            <person name="Berlin A.M."/>
            <person name="Chapman S.B."/>
            <person name="Goldberg J."/>
            <person name="Griggs A."/>
            <person name="Gujja S."/>
            <person name="Hansen M."/>
            <person name="Howarth C."/>
            <person name="Imamovic A."/>
            <person name="Larimer J."/>
            <person name="McCowen C."/>
            <person name="Montmayeur A."/>
            <person name="Murphy C."/>
            <person name="Neiman D."/>
            <person name="Pearson M."/>
            <person name="Priest M."/>
            <person name="Roberts A."/>
            <person name="Saif S."/>
            <person name="Shea T."/>
            <person name="Sisk P."/>
            <person name="Sykes S."/>
            <person name="Wortman J."/>
            <person name="Nusbaum C."/>
            <person name="Birren B."/>
        </authorList>
    </citation>
    <scope>NUCLEOTIDE SEQUENCE [LARGE SCALE GENOMIC DNA]</scope>
    <source>
        <strain evidence="7 8">ATCC 51267</strain>
    </source>
</reference>
<dbReference type="InterPro" id="IPR033753">
    <property type="entry name" value="GCV_H/Fam206"/>
</dbReference>
<comment type="subunit">
    <text evidence="3">The glycine cleavage system is composed of four proteins: P, T, L and H.</text>
</comment>
<feature type="region of interest" description="Disordered" evidence="5">
    <location>
        <begin position="101"/>
        <end position="120"/>
    </location>
</feature>
<dbReference type="NCBIfam" id="TIGR00527">
    <property type="entry name" value="gcvH"/>
    <property type="match status" value="1"/>
</dbReference>
<dbReference type="RefSeq" id="WP_003777338.1">
    <property type="nucleotide sequence ID" value="NZ_JH992958.1"/>
</dbReference>
<organism evidence="7 8">
    <name type="scientific">Alloiococcus otitis ATCC 51267</name>
    <dbReference type="NCBI Taxonomy" id="883081"/>
    <lineage>
        <taxon>Bacteria</taxon>
        <taxon>Bacillati</taxon>
        <taxon>Bacillota</taxon>
        <taxon>Bacilli</taxon>
        <taxon>Lactobacillales</taxon>
        <taxon>Carnobacteriaceae</taxon>
        <taxon>Alloiococcus</taxon>
    </lineage>
</organism>
<keyword evidence="8" id="KW-1185">Reference proteome</keyword>
<dbReference type="EMBL" id="AGXA01000014">
    <property type="protein sequence ID" value="EKU93851.1"/>
    <property type="molecule type" value="Genomic_DNA"/>
</dbReference>
<dbReference type="InterPro" id="IPR017453">
    <property type="entry name" value="GCV_H_sub"/>
</dbReference>
<gene>
    <name evidence="3" type="primary">gcvH</name>
    <name evidence="7" type="ORF">HMPREF9698_00646</name>
</gene>
<protein>
    <recommendedName>
        <fullName evidence="3">Glycine cleavage system H protein</fullName>
    </recommendedName>
</protein>
<dbReference type="SUPFAM" id="SSF51230">
    <property type="entry name" value="Single hybrid motif"/>
    <property type="match status" value="1"/>
</dbReference>